<dbReference type="InterPro" id="IPR032710">
    <property type="entry name" value="NTF2-like_dom_sf"/>
</dbReference>
<dbReference type="InterPro" id="IPR009959">
    <property type="entry name" value="Cyclase_SnoaL-like"/>
</dbReference>
<name>A0A165DKT0_9BASI</name>
<reference evidence="1 2" key="1">
    <citation type="journal article" date="2016" name="Mol. Biol. Evol.">
        <title>Comparative Genomics of Early-Diverging Mushroom-Forming Fungi Provides Insights into the Origins of Lignocellulose Decay Capabilities.</title>
        <authorList>
            <person name="Nagy L.G."/>
            <person name="Riley R."/>
            <person name="Tritt A."/>
            <person name="Adam C."/>
            <person name="Daum C."/>
            <person name="Floudas D."/>
            <person name="Sun H."/>
            <person name="Yadav J.S."/>
            <person name="Pangilinan J."/>
            <person name="Larsson K.H."/>
            <person name="Matsuura K."/>
            <person name="Barry K."/>
            <person name="Labutti K."/>
            <person name="Kuo R."/>
            <person name="Ohm R.A."/>
            <person name="Bhattacharya S.S."/>
            <person name="Shirouzu T."/>
            <person name="Yoshinaga Y."/>
            <person name="Martin F.M."/>
            <person name="Grigoriev I.V."/>
            <person name="Hibbett D.S."/>
        </authorList>
    </citation>
    <scope>NUCLEOTIDE SEQUENCE [LARGE SCALE GENOMIC DNA]</scope>
    <source>
        <strain evidence="1 2">HHB12733</strain>
    </source>
</reference>
<accession>A0A165DKT0</accession>
<dbReference type="Proteomes" id="UP000076842">
    <property type="component" value="Unassembled WGS sequence"/>
</dbReference>
<evidence type="ECO:0000313" key="1">
    <source>
        <dbReference type="EMBL" id="KZT53029.1"/>
    </source>
</evidence>
<evidence type="ECO:0000313" key="2">
    <source>
        <dbReference type="Proteomes" id="UP000076842"/>
    </source>
</evidence>
<gene>
    <name evidence="1" type="ORF">CALCODRAFT_501537</name>
</gene>
<dbReference type="SUPFAM" id="SSF54427">
    <property type="entry name" value="NTF2-like"/>
    <property type="match status" value="1"/>
</dbReference>
<dbReference type="OrthoDB" id="21471at2759"/>
<dbReference type="EMBL" id="KV424048">
    <property type="protein sequence ID" value="KZT53029.1"/>
    <property type="molecule type" value="Genomic_DNA"/>
</dbReference>
<dbReference type="InParanoid" id="A0A165DKT0"/>
<dbReference type="Pfam" id="PF07366">
    <property type="entry name" value="SnoaL"/>
    <property type="match status" value="1"/>
</dbReference>
<dbReference type="AlphaFoldDB" id="A0A165DKT0"/>
<proteinExistence type="predicted"/>
<sequence>MCARPEVLHSLPDLHIKQFDVVLAKENYVSLRYSAEGTHTGEPHNGIDPTGQHADWTAQGSFFMTDDHKIAHWYKDWDKMQMWSKLGWVKPKDAEFA</sequence>
<keyword evidence="2" id="KW-1185">Reference proteome</keyword>
<organism evidence="1 2">
    <name type="scientific">Calocera cornea HHB12733</name>
    <dbReference type="NCBI Taxonomy" id="1353952"/>
    <lineage>
        <taxon>Eukaryota</taxon>
        <taxon>Fungi</taxon>
        <taxon>Dikarya</taxon>
        <taxon>Basidiomycota</taxon>
        <taxon>Agaricomycotina</taxon>
        <taxon>Dacrymycetes</taxon>
        <taxon>Dacrymycetales</taxon>
        <taxon>Dacrymycetaceae</taxon>
        <taxon>Calocera</taxon>
    </lineage>
</organism>
<protein>
    <recommendedName>
        <fullName evidence="3">SnoaL-like domain-containing protein</fullName>
    </recommendedName>
</protein>
<dbReference type="GO" id="GO:0030638">
    <property type="term" value="P:polyketide metabolic process"/>
    <property type="evidence" value="ECO:0007669"/>
    <property type="project" value="InterPro"/>
</dbReference>
<evidence type="ECO:0008006" key="3">
    <source>
        <dbReference type="Google" id="ProtNLM"/>
    </source>
</evidence>
<dbReference type="Gene3D" id="3.10.450.50">
    <property type="match status" value="1"/>
</dbReference>